<dbReference type="OrthoDB" id="5979581at2759"/>
<dbReference type="AlphaFoldDB" id="A0A7U2F376"/>
<name>A0A7U2F376_PHANO</name>
<comment type="similarity">
    <text evidence="1">Belongs to the protein kinase superfamily. STE Ser/Thr protein kinase family. STE20 subfamily.</text>
</comment>
<dbReference type="GO" id="GO:0005524">
    <property type="term" value="F:ATP binding"/>
    <property type="evidence" value="ECO:0007669"/>
    <property type="project" value="UniProtKB-KW"/>
</dbReference>
<evidence type="ECO:0000256" key="1">
    <source>
        <dbReference type="ARBA" id="ARBA00008874"/>
    </source>
</evidence>
<dbReference type="PANTHER" id="PTHR45832">
    <property type="entry name" value="SERINE/THREONINE-PROTEIN KINASE SAMKA-RELATED-RELATED"/>
    <property type="match status" value="1"/>
</dbReference>
<proteinExistence type="inferred from homology"/>
<dbReference type="Gene3D" id="1.10.510.10">
    <property type="entry name" value="Transferase(Phosphotransferase) domain 1"/>
    <property type="match status" value="1"/>
</dbReference>
<dbReference type="InterPro" id="IPR051931">
    <property type="entry name" value="PAK3-like"/>
</dbReference>
<dbReference type="InterPro" id="IPR000719">
    <property type="entry name" value="Prot_kinase_dom"/>
</dbReference>
<accession>A0A7U2F376</accession>
<keyword evidence="2" id="KW-0547">Nucleotide-binding</keyword>
<dbReference type="Pfam" id="PF00069">
    <property type="entry name" value="Pkinase"/>
    <property type="match status" value="1"/>
</dbReference>
<keyword evidence="6" id="KW-1185">Reference proteome</keyword>
<dbReference type="InterPro" id="IPR008271">
    <property type="entry name" value="Ser/Thr_kinase_AS"/>
</dbReference>
<evidence type="ECO:0000256" key="3">
    <source>
        <dbReference type="ARBA" id="ARBA00022840"/>
    </source>
</evidence>
<dbReference type="EMBL" id="CP069030">
    <property type="protein sequence ID" value="QRC97847.1"/>
    <property type="molecule type" value="Genomic_DNA"/>
</dbReference>
<dbReference type="PROSITE" id="PS00108">
    <property type="entry name" value="PROTEIN_KINASE_ST"/>
    <property type="match status" value="1"/>
</dbReference>
<dbReference type="Proteomes" id="UP000663193">
    <property type="component" value="Chromosome 8"/>
</dbReference>
<reference evidence="6" key="1">
    <citation type="journal article" date="2021" name="BMC Genomics">
        <title>Chromosome-level genome assembly and manually-curated proteome of model necrotroph Parastagonospora nodorum Sn15 reveals a genome-wide trove of candidate effector homologs, and redundancy of virulence-related functions within an accessory chromosome.</title>
        <authorList>
            <person name="Bertazzoni S."/>
            <person name="Jones D.A.B."/>
            <person name="Phan H.T."/>
            <person name="Tan K.-C."/>
            <person name="Hane J.K."/>
        </authorList>
    </citation>
    <scope>NUCLEOTIDE SEQUENCE [LARGE SCALE GENOMIC DNA]</scope>
    <source>
        <strain evidence="6">SN15 / ATCC MYA-4574 / FGSC 10173)</strain>
    </source>
</reference>
<sequence length="291" mass="34109">VQDTVWFAAKESLFRETVVVKSVEDHPRVENERDVLRKLQHRTPFLRPMIDEVEDPSLPATIVLKYLESDLLVETVRAILNRKQIKYTCRRVLEALKVIHEDNFVHTDVKLDNVFVKLQRDDDNRFSDVQLGDFGGCYPVDSEWATAGTRVGTPMWSSPEVLMEMPWNTAADIWSFGTLLISLIYGGDFNLFRPKLDRDHEEYLAEVMMQQFRYFGPFPAKIADIASEKTVQSILWLMQAIPQEKLTSFSRTTEREVCKRDKDFIGRIMMLDWRDRPTAKELLEDEWWNDD</sequence>
<evidence type="ECO:0000313" key="5">
    <source>
        <dbReference type="EMBL" id="QRC97847.1"/>
    </source>
</evidence>
<gene>
    <name evidence="5" type="ORF">JI435_151880</name>
</gene>
<evidence type="ECO:0000256" key="2">
    <source>
        <dbReference type="ARBA" id="ARBA00022741"/>
    </source>
</evidence>
<dbReference type="InterPro" id="IPR011009">
    <property type="entry name" value="Kinase-like_dom_sf"/>
</dbReference>
<feature type="domain" description="Protein kinase" evidence="4">
    <location>
        <begin position="1"/>
        <end position="288"/>
    </location>
</feature>
<dbReference type="SUPFAM" id="SSF56112">
    <property type="entry name" value="Protein kinase-like (PK-like)"/>
    <property type="match status" value="1"/>
</dbReference>
<evidence type="ECO:0000313" key="6">
    <source>
        <dbReference type="Proteomes" id="UP000663193"/>
    </source>
</evidence>
<dbReference type="VEuPathDB" id="FungiDB:JI435_151880"/>
<organism evidence="5 6">
    <name type="scientific">Phaeosphaeria nodorum (strain SN15 / ATCC MYA-4574 / FGSC 10173)</name>
    <name type="common">Glume blotch fungus</name>
    <name type="synonym">Parastagonospora nodorum</name>
    <dbReference type="NCBI Taxonomy" id="321614"/>
    <lineage>
        <taxon>Eukaryota</taxon>
        <taxon>Fungi</taxon>
        <taxon>Dikarya</taxon>
        <taxon>Ascomycota</taxon>
        <taxon>Pezizomycotina</taxon>
        <taxon>Dothideomycetes</taxon>
        <taxon>Pleosporomycetidae</taxon>
        <taxon>Pleosporales</taxon>
        <taxon>Pleosporineae</taxon>
        <taxon>Phaeosphaeriaceae</taxon>
        <taxon>Parastagonospora</taxon>
    </lineage>
</organism>
<dbReference type="SMART" id="SM00220">
    <property type="entry name" value="S_TKc"/>
    <property type="match status" value="1"/>
</dbReference>
<dbReference type="PANTHER" id="PTHR45832:SF22">
    <property type="entry name" value="SERINE_THREONINE-PROTEIN KINASE SAMKA-RELATED"/>
    <property type="match status" value="1"/>
</dbReference>
<dbReference type="GO" id="GO:0004672">
    <property type="term" value="F:protein kinase activity"/>
    <property type="evidence" value="ECO:0007669"/>
    <property type="project" value="InterPro"/>
</dbReference>
<dbReference type="PROSITE" id="PS50011">
    <property type="entry name" value="PROTEIN_KINASE_DOM"/>
    <property type="match status" value="1"/>
</dbReference>
<protein>
    <recommendedName>
        <fullName evidence="4">Protein kinase domain-containing protein</fullName>
    </recommendedName>
</protein>
<evidence type="ECO:0000259" key="4">
    <source>
        <dbReference type="PROSITE" id="PS50011"/>
    </source>
</evidence>
<feature type="non-terminal residue" evidence="5">
    <location>
        <position position="291"/>
    </location>
</feature>
<keyword evidence="3" id="KW-0067">ATP-binding</keyword>